<comment type="similarity">
    <text evidence="2">In the central section; belongs to the CRISPR-associated helicase Cas3 family.</text>
</comment>
<proteinExistence type="inferred from homology"/>
<dbReference type="GO" id="GO:0004518">
    <property type="term" value="F:nuclease activity"/>
    <property type="evidence" value="ECO:0007669"/>
    <property type="project" value="UniProtKB-KW"/>
</dbReference>
<dbReference type="Pfam" id="PF22590">
    <property type="entry name" value="Cas3-like_C_2"/>
    <property type="match status" value="1"/>
</dbReference>
<keyword evidence="7" id="KW-0347">Helicase</keyword>
<organism evidence="11 12">
    <name type="scientific">Streptococcus merionis</name>
    <dbReference type="NCBI Taxonomy" id="400065"/>
    <lineage>
        <taxon>Bacteria</taxon>
        <taxon>Bacillati</taxon>
        <taxon>Bacillota</taxon>
        <taxon>Bacilli</taxon>
        <taxon>Lactobacillales</taxon>
        <taxon>Streptococcaceae</taxon>
        <taxon>Streptococcus</taxon>
    </lineage>
</organism>
<dbReference type="GO" id="GO:0051607">
    <property type="term" value="P:defense response to virus"/>
    <property type="evidence" value="ECO:0007669"/>
    <property type="project" value="UniProtKB-KW"/>
</dbReference>
<dbReference type="AlphaFoldDB" id="A0A239SVW4"/>
<dbReference type="Pfam" id="PF01966">
    <property type="entry name" value="HD"/>
    <property type="match status" value="1"/>
</dbReference>
<name>A0A239SVW4_9STRE</name>
<evidence type="ECO:0000256" key="1">
    <source>
        <dbReference type="ARBA" id="ARBA00006847"/>
    </source>
</evidence>
<evidence type="ECO:0000256" key="8">
    <source>
        <dbReference type="ARBA" id="ARBA00022840"/>
    </source>
</evidence>
<dbReference type="NCBIfam" id="TIGR01596">
    <property type="entry name" value="cas3_HD"/>
    <property type="match status" value="1"/>
</dbReference>
<evidence type="ECO:0000313" key="12">
    <source>
        <dbReference type="Proteomes" id="UP000215185"/>
    </source>
</evidence>
<dbReference type="SUPFAM" id="SSF109604">
    <property type="entry name" value="HD-domain/PDEase-like"/>
    <property type="match status" value="1"/>
</dbReference>
<keyword evidence="12" id="KW-1185">Reference proteome</keyword>
<dbReference type="KEGG" id="smen:SAMEA4412692_1258"/>
<dbReference type="GO" id="GO:0004386">
    <property type="term" value="F:helicase activity"/>
    <property type="evidence" value="ECO:0007669"/>
    <property type="project" value="UniProtKB-KW"/>
</dbReference>
<dbReference type="GO" id="GO:0046872">
    <property type="term" value="F:metal ion binding"/>
    <property type="evidence" value="ECO:0007669"/>
    <property type="project" value="UniProtKB-KW"/>
</dbReference>
<dbReference type="InterPro" id="IPR038257">
    <property type="entry name" value="CRISPR-assoc_Cas3_HD_sf"/>
</dbReference>
<evidence type="ECO:0000259" key="10">
    <source>
        <dbReference type="PROSITE" id="PS51643"/>
    </source>
</evidence>
<keyword evidence="4" id="KW-0479">Metal-binding</keyword>
<evidence type="ECO:0000256" key="4">
    <source>
        <dbReference type="ARBA" id="ARBA00022723"/>
    </source>
</evidence>
<dbReference type="eggNOG" id="COG1203">
    <property type="taxonomic scope" value="Bacteria"/>
</dbReference>
<keyword evidence="6" id="KW-0378">Hydrolase</keyword>
<evidence type="ECO:0000256" key="3">
    <source>
        <dbReference type="ARBA" id="ARBA00022722"/>
    </source>
</evidence>
<evidence type="ECO:0000256" key="2">
    <source>
        <dbReference type="ARBA" id="ARBA00009046"/>
    </source>
</evidence>
<gene>
    <name evidence="11" type="ORF">SAMEA4412692_01258</name>
</gene>
<dbReference type="STRING" id="1123308.GCA_000380085_01897"/>
<accession>A0A239SVW4</accession>
<dbReference type="RefSeq" id="WP_018374442.1">
    <property type="nucleotide sequence ID" value="NZ_LT906439.1"/>
</dbReference>
<dbReference type="Gene3D" id="3.40.50.300">
    <property type="entry name" value="P-loop containing nucleotide triphosphate hydrolases"/>
    <property type="match status" value="2"/>
</dbReference>
<keyword evidence="8" id="KW-0067">ATP-binding</keyword>
<dbReference type="InterPro" id="IPR027417">
    <property type="entry name" value="P-loop_NTPase"/>
</dbReference>
<keyword evidence="9" id="KW-0051">Antiviral defense</keyword>
<evidence type="ECO:0000256" key="9">
    <source>
        <dbReference type="ARBA" id="ARBA00023118"/>
    </source>
</evidence>
<keyword evidence="5" id="KW-0547">Nucleotide-binding</keyword>
<dbReference type="Proteomes" id="UP000215185">
    <property type="component" value="Chromosome 1"/>
</dbReference>
<dbReference type="GO" id="GO:0016787">
    <property type="term" value="F:hydrolase activity"/>
    <property type="evidence" value="ECO:0007669"/>
    <property type="project" value="UniProtKB-KW"/>
</dbReference>
<dbReference type="CDD" id="cd17930">
    <property type="entry name" value="DEXHc_cas3"/>
    <property type="match status" value="1"/>
</dbReference>
<dbReference type="Gene3D" id="1.10.3210.30">
    <property type="match status" value="1"/>
</dbReference>
<dbReference type="NCBIfam" id="TIGR01587">
    <property type="entry name" value="cas3_core"/>
    <property type="match status" value="1"/>
</dbReference>
<dbReference type="PROSITE" id="PS51643">
    <property type="entry name" value="HD_CAS3"/>
    <property type="match status" value="1"/>
</dbReference>
<dbReference type="InterPro" id="IPR006474">
    <property type="entry name" value="Helicase_Cas3_CRISPR-ass_core"/>
</dbReference>
<dbReference type="OrthoDB" id="9810236at2"/>
<dbReference type="GO" id="GO:0003677">
    <property type="term" value="F:DNA binding"/>
    <property type="evidence" value="ECO:0007669"/>
    <property type="project" value="InterPro"/>
</dbReference>
<feature type="domain" description="HD Cas3-type" evidence="10">
    <location>
        <begin position="8"/>
        <end position="213"/>
    </location>
</feature>
<dbReference type="InterPro" id="IPR054712">
    <property type="entry name" value="Cas3-like_dom"/>
</dbReference>
<dbReference type="InterPro" id="IPR006483">
    <property type="entry name" value="CRISPR-assoc_Cas3_HD"/>
</dbReference>
<comment type="similarity">
    <text evidence="1">In the N-terminal section; belongs to the CRISPR-associated nuclease Cas3-HD family.</text>
</comment>
<evidence type="ECO:0000256" key="5">
    <source>
        <dbReference type="ARBA" id="ARBA00022741"/>
    </source>
</evidence>
<evidence type="ECO:0000256" key="6">
    <source>
        <dbReference type="ARBA" id="ARBA00022801"/>
    </source>
</evidence>
<dbReference type="GO" id="GO:0005524">
    <property type="term" value="F:ATP binding"/>
    <property type="evidence" value="ECO:0007669"/>
    <property type="project" value="UniProtKB-KW"/>
</dbReference>
<dbReference type="SUPFAM" id="SSF52540">
    <property type="entry name" value="P-loop containing nucleoside triphosphate hydrolases"/>
    <property type="match status" value="1"/>
</dbReference>
<protein>
    <submittedName>
        <fullName evidence="11">CRISPR-associated helicase</fullName>
    </submittedName>
</protein>
<dbReference type="Pfam" id="PF04851">
    <property type="entry name" value="ResIII"/>
    <property type="match status" value="1"/>
</dbReference>
<dbReference type="CDD" id="cd09641">
    <property type="entry name" value="Cas3''_I"/>
    <property type="match status" value="1"/>
</dbReference>
<keyword evidence="3" id="KW-0540">Nuclease</keyword>
<evidence type="ECO:0000313" key="11">
    <source>
        <dbReference type="EMBL" id="SNU88874.1"/>
    </source>
</evidence>
<dbReference type="InterPro" id="IPR006935">
    <property type="entry name" value="Helicase/UvrB_N"/>
</dbReference>
<reference evidence="11 12" key="1">
    <citation type="submission" date="2017-06" db="EMBL/GenBank/DDBJ databases">
        <authorList>
            <consortium name="Pathogen Informatics"/>
        </authorList>
    </citation>
    <scope>NUCLEOTIDE SEQUENCE [LARGE SCALE GENOMIC DNA]</scope>
    <source>
        <strain evidence="11 12">NCTC13788</strain>
    </source>
</reference>
<dbReference type="InterPro" id="IPR006674">
    <property type="entry name" value="HD_domain"/>
</dbReference>
<evidence type="ECO:0000256" key="7">
    <source>
        <dbReference type="ARBA" id="ARBA00022806"/>
    </source>
</evidence>
<dbReference type="EMBL" id="LT906439">
    <property type="protein sequence ID" value="SNU88874.1"/>
    <property type="molecule type" value="Genomic_DNA"/>
</dbReference>
<sequence>MFAHYRLETGESQLLEDHLFLVAEKARSEADAIDQGDALFLIGLFHDLGKADRNFQEKLTRKPNLHVDHSYAGAKYLFAKIRLVLKRQNISKKEFNLFNEIVAYVISAHHGMYDIRFDADNSAFFQFNKLAKRCFGFEEGYHYQPDVEDFASILEKQLPQYGYESLDHLITLAFENFSSIWTKVSYNDDGEKDFYNACVVRLYLSLLKNADILDTINAYETLLTPPNPDETKYLAKAYLKSVEELYAGFADPKTPINRIRNQVATRVQERGTTDGPGIYRLNLPTGAGKTNLSLRYASHQMVLQQKQRFFYVTPYLSVLEQNAQAMKKVIGENGVLEHHSNVVKDKSDQGEEVGEQEELLSAYLLDSWDSPVVLTTMVQFFQTLFKTKSANIRRFSSLIDSIVILDEVQSLPIEVTTLFNLTMNFLSRVMGATVVLCTATQPIYDSKSIAHPIQYGGKNGEKPDIVELSANEQVVFQRTELFKFDEQDEKTSLTDLADSILKQNQSTLIVLNTKKSVGRLYQLLEGQTDRPLYYLSTNMCPQHRLNVIAEVKEGLEAGLPLICVSTQLIEAGVDLDFEQVVRSYAGLDSIVQASGRCNREGKREKGCVTLVNVSKEEENLSRLKAIRDKKKVTEDILHGLSSPIDVSRLNAIYFEKYFANEDARTLSYPVGDNDTVYDYLSSNSYSGPKKGALRQSFKTAGQKMDLIDDESLGVFVFHKDWEEALLNLEDRLAALPTFPELEDLRDIKEDLKKLQLFTVNLRETDELLKATRSYLNGQVLFLQEEYYDDVIGVKKEADSFIF</sequence>